<accession>A0A3R8KXR9</accession>
<reference evidence="5" key="1">
    <citation type="submission" date="2018-10" db="EMBL/GenBank/DDBJ databases">
        <title>Schaedlerella arabinophila gen. nov. sp. nov., isolated from the mouse intestinal tract and comparative analysis with the genome of the closely related altered Schaedler flora strain ASF502.</title>
        <authorList>
            <person name="Miyake S."/>
            <person name="Soh M."/>
            <person name="Seedorf H."/>
        </authorList>
    </citation>
    <scope>NUCLEOTIDE SEQUENCE [LARGE SCALE GENOMIC DNA]</scope>
    <source>
        <strain evidence="5">DSM 106076</strain>
    </source>
</reference>
<name>A0A3R8KXR9_9FIRM</name>
<organism evidence="5 6">
    <name type="scientific">Schaedlerella arabinosiphila</name>
    <dbReference type="NCBI Taxonomy" id="2044587"/>
    <lineage>
        <taxon>Bacteria</taxon>
        <taxon>Bacillati</taxon>
        <taxon>Bacillota</taxon>
        <taxon>Clostridia</taxon>
        <taxon>Lachnospirales</taxon>
        <taxon>Lachnospiraceae</taxon>
        <taxon>Schaedlerella</taxon>
    </lineage>
</organism>
<feature type="domain" description="Tyr recombinase" evidence="4">
    <location>
        <begin position="455"/>
        <end position="641"/>
    </location>
</feature>
<dbReference type="Proteomes" id="UP000274920">
    <property type="component" value="Unassembled WGS sequence"/>
</dbReference>
<dbReference type="Gene3D" id="1.10.443.10">
    <property type="entry name" value="Intergrase catalytic core"/>
    <property type="match status" value="1"/>
</dbReference>
<dbReference type="GO" id="GO:0006310">
    <property type="term" value="P:DNA recombination"/>
    <property type="evidence" value="ECO:0007669"/>
    <property type="project" value="UniProtKB-KW"/>
</dbReference>
<comment type="similarity">
    <text evidence="1">Belongs to the 'phage' integrase family.</text>
</comment>
<dbReference type="PROSITE" id="PS51898">
    <property type="entry name" value="TYR_RECOMBINASE"/>
    <property type="match status" value="1"/>
</dbReference>
<dbReference type="GO" id="GO:0003677">
    <property type="term" value="F:DNA binding"/>
    <property type="evidence" value="ECO:0007669"/>
    <property type="project" value="UniProtKB-KW"/>
</dbReference>
<dbReference type="Gene3D" id="1.10.150.130">
    <property type="match status" value="1"/>
</dbReference>
<comment type="caution">
    <text evidence="5">The sequence shown here is derived from an EMBL/GenBank/DDBJ whole genome shotgun (WGS) entry which is preliminary data.</text>
</comment>
<dbReference type="InterPro" id="IPR002104">
    <property type="entry name" value="Integrase_catalytic"/>
</dbReference>
<dbReference type="InterPro" id="IPR011010">
    <property type="entry name" value="DNA_brk_join_enz"/>
</dbReference>
<keyword evidence="6" id="KW-1185">Reference proteome</keyword>
<dbReference type="RefSeq" id="WP_125127591.1">
    <property type="nucleotide sequence ID" value="NZ_RHJS01000002.1"/>
</dbReference>
<keyword evidence="2" id="KW-0238">DNA-binding</keyword>
<dbReference type="InterPro" id="IPR010998">
    <property type="entry name" value="Integrase_recombinase_N"/>
</dbReference>
<sequence length="655" mass="78969">MAMAAVSYFQEEKKNIEYLKRQIEECPAREERFIKRGVEYLCLQNIYDVLEIEDGLVDSYMLWLQEQGIQAKYLIGAYQKTLRDWREFHKEKEFVKLKEEMEECGTVEQTLKNKAYTFLTENGIHSLEEIDWDVRVSYEQYLEKTINTRIRPWYLKGLDKLKLFDLEKRSDGIRAGRIRLKYEEKRIYLGYHPDYQLAKEFYYCRNTKGFIWDFSIHTSQRLKYQVFTVLNYALESSSDRELRRGYLAPLHFLYMYCIDKGISDLTRLEQDQIDDYVGKAKEVPLINNRYHQIVDKAQRILFVQSKDINWEANVWYLERFQFDASRYDPTRPVKRISFLDILDKDNREYLKMYIKYQLGVTSYSVQNIWARVYITKAFLRFLDKEKLKVEKLTATEIDWYMRLLQEEDVEIITFNDKVAEIHCFFRFLTARGYYSKVPFYPEYYMKRESVPHHYRSVPQNTVTEIFKNLKGLPEDMRLMYLHLWCLGLRINEVCSIKREGYYLKEGVAWLRINQHKMKMEKVIPIPMLLYRSMMVYIERRKIGLDSYVFQNSKGGPYLSTHYWHEMVDWCNELGIKCGEHVFQTHDYRHSVATALYEHGASIQAIREFLGHKHENMTRRYIDCIQRHVDCSSEQYYKEQKSLVSEWKEGSGKDGN</sequence>
<evidence type="ECO:0000256" key="2">
    <source>
        <dbReference type="ARBA" id="ARBA00023125"/>
    </source>
</evidence>
<keyword evidence="3" id="KW-0233">DNA recombination</keyword>
<gene>
    <name evidence="5" type="ORF">EBB54_12195</name>
</gene>
<proteinExistence type="inferred from homology"/>
<dbReference type="EMBL" id="RHJS01000002">
    <property type="protein sequence ID" value="RRK32048.1"/>
    <property type="molecule type" value="Genomic_DNA"/>
</dbReference>
<dbReference type="PANTHER" id="PTHR30349">
    <property type="entry name" value="PHAGE INTEGRASE-RELATED"/>
    <property type="match status" value="1"/>
</dbReference>
<dbReference type="Pfam" id="PF00589">
    <property type="entry name" value="Phage_integrase"/>
    <property type="match status" value="1"/>
</dbReference>
<dbReference type="InterPro" id="IPR050090">
    <property type="entry name" value="Tyrosine_recombinase_XerCD"/>
</dbReference>
<dbReference type="GO" id="GO:0015074">
    <property type="term" value="P:DNA integration"/>
    <property type="evidence" value="ECO:0007669"/>
    <property type="project" value="InterPro"/>
</dbReference>
<evidence type="ECO:0000256" key="1">
    <source>
        <dbReference type="ARBA" id="ARBA00008857"/>
    </source>
</evidence>
<dbReference type="CDD" id="cd00397">
    <property type="entry name" value="DNA_BRE_C"/>
    <property type="match status" value="1"/>
</dbReference>
<evidence type="ECO:0000313" key="6">
    <source>
        <dbReference type="Proteomes" id="UP000274920"/>
    </source>
</evidence>
<evidence type="ECO:0000259" key="4">
    <source>
        <dbReference type="PROSITE" id="PS51898"/>
    </source>
</evidence>
<dbReference type="AlphaFoldDB" id="A0A3R8KXR9"/>
<evidence type="ECO:0000313" key="5">
    <source>
        <dbReference type="EMBL" id="RRK32048.1"/>
    </source>
</evidence>
<evidence type="ECO:0000256" key="3">
    <source>
        <dbReference type="ARBA" id="ARBA00023172"/>
    </source>
</evidence>
<dbReference type="PANTHER" id="PTHR30349:SF41">
    <property type="entry name" value="INTEGRASE_RECOMBINASE PROTEIN MJ0367-RELATED"/>
    <property type="match status" value="1"/>
</dbReference>
<protein>
    <recommendedName>
        <fullName evidence="4">Tyr recombinase domain-containing protein</fullName>
    </recommendedName>
</protein>
<dbReference type="SUPFAM" id="SSF56349">
    <property type="entry name" value="DNA breaking-rejoining enzymes"/>
    <property type="match status" value="1"/>
</dbReference>
<dbReference type="InterPro" id="IPR013762">
    <property type="entry name" value="Integrase-like_cat_sf"/>
</dbReference>